<reference evidence="2" key="1">
    <citation type="submission" date="2020-06" db="EMBL/GenBank/DDBJ databases">
        <authorList>
            <consortium name="Plant Systems Biology data submission"/>
        </authorList>
    </citation>
    <scope>NUCLEOTIDE SEQUENCE</scope>
    <source>
        <strain evidence="2">D6</strain>
    </source>
</reference>
<feature type="region of interest" description="Disordered" evidence="1">
    <location>
        <begin position="173"/>
        <end position="192"/>
    </location>
</feature>
<dbReference type="AlphaFoldDB" id="A0A9N8DXG7"/>
<dbReference type="EMBL" id="CAICTM010000319">
    <property type="protein sequence ID" value="CAB9507769.1"/>
    <property type="molecule type" value="Genomic_DNA"/>
</dbReference>
<evidence type="ECO:0000256" key="1">
    <source>
        <dbReference type="SAM" id="MobiDB-lite"/>
    </source>
</evidence>
<organism evidence="2 3">
    <name type="scientific">Seminavis robusta</name>
    <dbReference type="NCBI Taxonomy" id="568900"/>
    <lineage>
        <taxon>Eukaryota</taxon>
        <taxon>Sar</taxon>
        <taxon>Stramenopiles</taxon>
        <taxon>Ochrophyta</taxon>
        <taxon>Bacillariophyta</taxon>
        <taxon>Bacillariophyceae</taxon>
        <taxon>Bacillariophycidae</taxon>
        <taxon>Naviculales</taxon>
        <taxon>Naviculaceae</taxon>
        <taxon>Seminavis</taxon>
    </lineage>
</organism>
<protein>
    <submittedName>
        <fullName evidence="2">Uncharacterized protein</fullName>
    </submittedName>
</protein>
<name>A0A9N8DXG7_9STRA</name>
<comment type="caution">
    <text evidence="2">The sequence shown here is derived from an EMBL/GenBank/DDBJ whole genome shotgun (WGS) entry which is preliminary data.</text>
</comment>
<accession>A0A9N8DXG7</accession>
<feature type="region of interest" description="Disordered" evidence="1">
    <location>
        <begin position="76"/>
        <end position="130"/>
    </location>
</feature>
<keyword evidence="3" id="KW-1185">Reference proteome</keyword>
<gene>
    <name evidence="2" type="ORF">SEMRO_320_G116390.1</name>
</gene>
<sequence length="192" mass="21423">MVNGEFELFKFEKHKHEAPLITPNGERVKYRQDGACPRHPDIQLREKKGMLRKKWNQLLPHCPRCQHEWELEIQKNNGNKSQVSARDGENVSETDATAKTGDASAKLDPTATREETSNPEPEPEPVNESPKDIVSLAEVETSIDSAASDIHINTAFSERASIILDAMAQHANEQTSKPSLRRDVTASKFGGI</sequence>
<evidence type="ECO:0000313" key="3">
    <source>
        <dbReference type="Proteomes" id="UP001153069"/>
    </source>
</evidence>
<dbReference type="Proteomes" id="UP001153069">
    <property type="component" value="Unassembled WGS sequence"/>
</dbReference>
<proteinExistence type="predicted"/>
<evidence type="ECO:0000313" key="2">
    <source>
        <dbReference type="EMBL" id="CAB9507769.1"/>
    </source>
</evidence>